<evidence type="ECO:0000313" key="3">
    <source>
        <dbReference type="EMBL" id="KAF2676897.1"/>
    </source>
</evidence>
<evidence type="ECO:0000256" key="1">
    <source>
        <dbReference type="SAM" id="MobiDB-lite"/>
    </source>
</evidence>
<dbReference type="EMBL" id="MU005628">
    <property type="protein sequence ID" value="KAF2676897.1"/>
    <property type="molecule type" value="Genomic_DNA"/>
</dbReference>
<dbReference type="AlphaFoldDB" id="A0A6G1IF87"/>
<evidence type="ECO:0000313" key="4">
    <source>
        <dbReference type="Proteomes" id="UP000799291"/>
    </source>
</evidence>
<reference evidence="3" key="1">
    <citation type="journal article" date="2020" name="Stud. Mycol.">
        <title>101 Dothideomycetes genomes: a test case for predicting lifestyles and emergence of pathogens.</title>
        <authorList>
            <person name="Haridas S."/>
            <person name="Albert R."/>
            <person name="Binder M."/>
            <person name="Bloem J."/>
            <person name="Labutti K."/>
            <person name="Salamov A."/>
            <person name="Andreopoulos B."/>
            <person name="Baker S."/>
            <person name="Barry K."/>
            <person name="Bills G."/>
            <person name="Bluhm B."/>
            <person name="Cannon C."/>
            <person name="Castanera R."/>
            <person name="Culley D."/>
            <person name="Daum C."/>
            <person name="Ezra D."/>
            <person name="Gonzalez J."/>
            <person name="Henrissat B."/>
            <person name="Kuo A."/>
            <person name="Liang C."/>
            <person name="Lipzen A."/>
            <person name="Lutzoni F."/>
            <person name="Magnuson J."/>
            <person name="Mondo S."/>
            <person name="Nolan M."/>
            <person name="Ohm R."/>
            <person name="Pangilinan J."/>
            <person name="Park H.-J."/>
            <person name="Ramirez L."/>
            <person name="Alfaro M."/>
            <person name="Sun H."/>
            <person name="Tritt A."/>
            <person name="Yoshinaga Y."/>
            <person name="Zwiers L.-H."/>
            <person name="Turgeon B."/>
            <person name="Goodwin S."/>
            <person name="Spatafora J."/>
            <person name="Crous P."/>
            <person name="Grigoriev I."/>
        </authorList>
    </citation>
    <scope>NUCLEOTIDE SEQUENCE</scope>
    <source>
        <strain evidence="3">CBS 122367</strain>
    </source>
</reference>
<proteinExistence type="predicted"/>
<dbReference type="OrthoDB" id="5521299at2759"/>
<dbReference type="InterPro" id="IPR046896">
    <property type="entry name" value="Cup1-like_N"/>
</dbReference>
<feature type="compositionally biased region" description="Basic and acidic residues" evidence="1">
    <location>
        <begin position="364"/>
        <end position="383"/>
    </location>
</feature>
<name>A0A6G1IF87_9PLEO</name>
<feature type="domain" description="LYR motif-containing protein Cup1-like N-terminal" evidence="2">
    <location>
        <begin position="17"/>
        <end position="127"/>
    </location>
</feature>
<feature type="region of interest" description="Disordered" evidence="1">
    <location>
        <begin position="364"/>
        <end position="387"/>
    </location>
</feature>
<dbReference type="CDD" id="cd20273">
    <property type="entry name" value="Complex1_LYR_unchar"/>
    <property type="match status" value="1"/>
</dbReference>
<organism evidence="3 4">
    <name type="scientific">Lentithecium fluviatile CBS 122367</name>
    <dbReference type="NCBI Taxonomy" id="1168545"/>
    <lineage>
        <taxon>Eukaryota</taxon>
        <taxon>Fungi</taxon>
        <taxon>Dikarya</taxon>
        <taxon>Ascomycota</taxon>
        <taxon>Pezizomycotina</taxon>
        <taxon>Dothideomycetes</taxon>
        <taxon>Pleosporomycetidae</taxon>
        <taxon>Pleosporales</taxon>
        <taxon>Massarineae</taxon>
        <taxon>Lentitheciaceae</taxon>
        <taxon>Lentithecium</taxon>
    </lineage>
</organism>
<evidence type="ECO:0000259" key="2">
    <source>
        <dbReference type="Pfam" id="PF20263"/>
    </source>
</evidence>
<gene>
    <name evidence="3" type="ORF">K458DRAFT_424385</name>
</gene>
<protein>
    <recommendedName>
        <fullName evidence="2">LYR motif-containing protein Cup1-like N-terminal domain-containing protein</fullName>
    </recommendedName>
</protein>
<dbReference type="Proteomes" id="UP000799291">
    <property type="component" value="Unassembled WGS sequence"/>
</dbReference>
<sequence>MPPALQQTAWQLKSVRLLRALLREASYLPDANARDFFRRYIVNRFRAYQPRRNATGTTDAKAVEKYRHRSFRRREDGIIIERTRAMQRKGQLGLNYLRRAAMGEAPCLQKILLFTYGRMGRRKYSLLEDLLRPDEPEEGPAPLQKLYYSNQRFLSFFDAPKPKGSNFIIDISDRYSRLKAVVRSQSQKGIGLGKDIKRPHLQTPIHNIWQRPMPIKRARNNVKRWYAETMTRLLPPLPNEEWDSLQAMIDGTKWISFVKRRTPALELHPCPTDDDDQFTLFLHKALTLEKPSKADRPAGSDRPHTINTRFMRRLYSKILVYCCKLEWNEERSTWVVVWGRGLSRINNRLYSAPTDDSLFAGVNDEGKLIREPPPDRQPSEKTEKKPKRKHVLIPFYVDYLPKTHPLRVEADVFWKTQRDAQSARPAVGGEPN</sequence>
<keyword evidence="4" id="KW-1185">Reference proteome</keyword>
<accession>A0A6G1IF87</accession>
<dbReference type="Pfam" id="PF20263">
    <property type="entry name" value="LYRM2-like"/>
    <property type="match status" value="1"/>
</dbReference>